<dbReference type="InterPro" id="IPR023373">
    <property type="entry name" value="YmcC_sf"/>
</dbReference>
<gene>
    <name evidence="2" type="ORF">CWE25_12025</name>
</gene>
<dbReference type="RefSeq" id="WP_110576013.1">
    <property type="nucleotide sequence ID" value="NZ_PIPV01000013.1"/>
</dbReference>
<reference evidence="3" key="1">
    <citation type="journal article" date="2018" name="Front. Microbiol.">
        <title>Genome-Based Analysis Reveals the Taxonomy and Diversity of the Family Idiomarinaceae.</title>
        <authorList>
            <person name="Liu Y."/>
            <person name="Lai Q."/>
            <person name="Shao Z."/>
        </authorList>
    </citation>
    <scope>NUCLEOTIDE SEQUENCE [LARGE SCALE GENOMIC DNA]</scope>
    <source>
        <strain evidence="3">F23</strain>
    </source>
</reference>
<dbReference type="Pfam" id="PF11102">
    <property type="entry name" value="YjbF"/>
    <property type="match status" value="1"/>
</dbReference>
<accession>A0A432XQX1</accession>
<organism evidence="2 3">
    <name type="scientific">Idiomarina fontislapidosi</name>
    <dbReference type="NCBI Taxonomy" id="263723"/>
    <lineage>
        <taxon>Bacteria</taxon>
        <taxon>Pseudomonadati</taxon>
        <taxon>Pseudomonadota</taxon>
        <taxon>Gammaproteobacteria</taxon>
        <taxon>Alteromonadales</taxon>
        <taxon>Idiomarinaceae</taxon>
        <taxon>Idiomarina</taxon>
    </lineage>
</organism>
<evidence type="ECO:0000256" key="1">
    <source>
        <dbReference type="SAM" id="MobiDB-lite"/>
    </source>
</evidence>
<proteinExistence type="predicted"/>
<dbReference type="InterPro" id="IPR021308">
    <property type="entry name" value="GfcB"/>
</dbReference>
<protein>
    <recommendedName>
        <fullName evidence="4">YjbF family lipoprotein</fullName>
    </recommendedName>
</protein>
<dbReference type="Gene3D" id="2.40.360.10">
    <property type="entry name" value="YmcC-like"/>
    <property type="match status" value="1"/>
</dbReference>
<evidence type="ECO:0000313" key="2">
    <source>
        <dbReference type="EMBL" id="RUO51129.1"/>
    </source>
</evidence>
<dbReference type="SUPFAM" id="SSF159270">
    <property type="entry name" value="YmcC-like"/>
    <property type="match status" value="1"/>
</dbReference>
<dbReference type="PROSITE" id="PS51257">
    <property type="entry name" value="PROKAR_LIPOPROTEIN"/>
    <property type="match status" value="1"/>
</dbReference>
<feature type="region of interest" description="Disordered" evidence="1">
    <location>
        <begin position="227"/>
        <end position="246"/>
    </location>
</feature>
<evidence type="ECO:0000313" key="3">
    <source>
        <dbReference type="Proteomes" id="UP000287330"/>
    </source>
</evidence>
<dbReference type="AlphaFoldDB" id="A0A432XQX1"/>
<sequence length="246" mass="27778">MTTKTMHHSRLFLPALAAAFLLSGCMNRVESMKETLAFAWSGNQDITVTPEQLAQISYPMMYARFNQQRRIALGLGFDDNDHYKWLSGDQEVVVTRHGRVVQTQGVTGDLNELAWVSNLSNDPLKCLTQTNTQQSSQCSLTWRAQVQSGVAQQASTETITSQFTRVGSESLELPMNRTMNTVHWREHISQDNGVTWTNDYWLSTETGRVVKSSQQLSKALPRVVTEELKPYKKDVQKQGHTKRGAN</sequence>
<dbReference type="EMBL" id="PIPV01000013">
    <property type="protein sequence ID" value="RUO51129.1"/>
    <property type="molecule type" value="Genomic_DNA"/>
</dbReference>
<name>A0A432XQX1_9GAMM</name>
<dbReference type="OrthoDB" id="6240809at2"/>
<feature type="compositionally biased region" description="Basic and acidic residues" evidence="1">
    <location>
        <begin position="227"/>
        <end position="237"/>
    </location>
</feature>
<evidence type="ECO:0008006" key="4">
    <source>
        <dbReference type="Google" id="ProtNLM"/>
    </source>
</evidence>
<dbReference type="Proteomes" id="UP000287330">
    <property type="component" value="Unassembled WGS sequence"/>
</dbReference>
<keyword evidence="3" id="KW-1185">Reference proteome</keyword>
<comment type="caution">
    <text evidence="2">The sequence shown here is derived from an EMBL/GenBank/DDBJ whole genome shotgun (WGS) entry which is preliminary data.</text>
</comment>